<protein>
    <submittedName>
        <fullName evidence="1">Uncharacterized protein</fullName>
    </submittedName>
</protein>
<evidence type="ECO:0000313" key="2">
    <source>
        <dbReference type="Proteomes" id="UP001283361"/>
    </source>
</evidence>
<sequence>MKSFLITVIDYCETSRDASFTGEVSLEGNNRQGWVTTNPQNYEQTSVVTRISKNTEGCLPFVFRVRSDKHTLMANTLYDVKLGISDQKALDRLNVDISDCVLYDNNISG</sequence>
<dbReference type="EMBL" id="JAWDGP010004098">
    <property type="protein sequence ID" value="KAK3767911.1"/>
    <property type="molecule type" value="Genomic_DNA"/>
</dbReference>
<comment type="caution">
    <text evidence="1">The sequence shown here is derived from an EMBL/GenBank/DDBJ whole genome shotgun (WGS) entry which is preliminary data.</text>
</comment>
<proteinExistence type="predicted"/>
<keyword evidence="2" id="KW-1185">Reference proteome</keyword>
<dbReference type="Proteomes" id="UP001283361">
    <property type="component" value="Unassembled WGS sequence"/>
</dbReference>
<evidence type="ECO:0000313" key="1">
    <source>
        <dbReference type="EMBL" id="KAK3767911.1"/>
    </source>
</evidence>
<accession>A0AAE1DET9</accession>
<dbReference type="AlphaFoldDB" id="A0AAE1DET9"/>
<name>A0AAE1DET9_9GAST</name>
<organism evidence="1 2">
    <name type="scientific">Elysia crispata</name>
    <name type="common">lettuce slug</name>
    <dbReference type="NCBI Taxonomy" id="231223"/>
    <lineage>
        <taxon>Eukaryota</taxon>
        <taxon>Metazoa</taxon>
        <taxon>Spiralia</taxon>
        <taxon>Lophotrochozoa</taxon>
        <taxon>Mollusca</taxon>
        <taxon>Gastropoda</taxon>
        <taxon>Heterobranchia</taxon>
        <taxon>Euthyneura</taxon>
        <taxon>Panpulmonata</taxon>
        <taxon>Sacoglossa</taxon>
        <taxon>Placobranchoidea</taxon>
        <taxon>Plakobranchidae</taxon>
        <taxon>Elysia</taxon>
    </lineage>
</organism>
<reference evidence="1" key="1">
    <citation type="journal article" date="2023" name="G3 (Bethesda)">
        <title>A reference genome for the long-term kleptoplast-retaining sea slug Elysia crispata morphotype clarki.</title>
        <authorList>
            <person name="Eastman K.E."/>
            <person name="Pendleton A.L."/>
            <person name="Shaikh M.A."/>
            <person name="Suttiyut T."/>
            <person name="Ogas R."/>
            <person name="Tomko P."/>
            <person name="Gavelis G."/>
            <person name="Widhalm J.R."/>
            <person name="Wisecaver J.H."/>
        </authorList>
    </citation>
    <scope>NUCLEOTIDE SEQUENCE</scope>
    <source>
        <strain evidence="1">ECLA1</strain>
    </source>
</reference>
<gene>
    <name evidence="1" type="ORF">RRG08_059237</name>
</gene>